<dbReference type="Pfam" id="PF00015">
    <property type="entry name" value="MCPsignal"/>
    <property type="match status" value="1"/>
</dbReference>
<organism evidence="8 9">
    <name type="scientific">Acidovorax lacteus</name>
    <dbReference type="NCBI Taxonomy" id="1924988"/>
    <lineage>
        <taxon>Bacteria</taxon>
        <taxon>Pseudomonadati</taxon>
        <taxon>Pseudomonadota</taxon>
        <taxon>Betaproteobacteria</taxon>
        <taxon>Burkholderiales</taxon>
        <taxon>Comamonadaceae</taxon>
        <taxon>Acidovorax</taxon>
    </lineage>
</organism>
<dbReference type="PANTHER" id="PTHR43531">
    <property type="entry name" value="PROTEIN ICFG"/>
    <property type="match status" value="1"/>
</dbReference>
<dbReference type="PRINTS" id="PR00260">
    <property type="entry name" value="CHEMTRNSDUCR"/>
</dbReference>
<evidence type="ECO:0000259" key="7">
    <source>
        <dbReference type="PROSITE" id="PS50885"/>
    </source>
</evidence>
<keyword evidence="1" id="KW-0488">Methylation</keyword>
<evidence type="ECO:0000259" key="6">
    <source>
        <dbReference type="PROSITE" id="PS50192"/>
    </source>
</evidence>
<sequence>MLSDLKISTRLTLGFGLMGLLIALMGSVSLLLANGADRSFHLIIDDRMPKVLSLHVVKEDVLAVELGLDRLLDSRDAQATRRHESRIAERREEIAKLLHTLDAQVQSTRGRALLSRTAEARTTYDREMGRFFDLLHAGDHAAAARWLREAMEAPRLAYFAALDELIAYQETLSRAAQEDAASAIVRMNTVVVALTAAALAGAVLIGVGILRSTTRPLRRAVQLAKAVAQGDLRTPIEVHGRSETAQLLAALRDMQGALATLVGQVQGSAQNVAQASSQIAQGNRELSERTEEQASALQQTAAAMEQLNVTVRHNAENARQAASLARDASSVASGGGQAVADMVATMQDIHDQSGRIADIVGVIDGIAFQTNLLALNAAVEAARAGEQGRGFAVVAGEVRTLAQRSSAAAREIRQLIAASVARVGQGSQLADQAGRTMRDVLRSIERVNQIVDEISAASTEQSQGLDQVNDAVSAMDRNTQQNAALVEEMAAAAASLNQQAHELLHTAGVFQTEATAPGWMIGHASPHGRTTHPALPMPG</sequence>
<evidence type="ECO:0000313" key="9">
    <source>
        <dbReference type="Proteomes" id="UP001501788"/>
    </source>
</evidence>
<dbReference type="InterPro" id="IPR024478">
    <property type="entry name" value="HlyB_4HB_MCP"/>
</dbReference>
<dbReference type="InterPro" id="IPR004090">
    <property type="entry name" value="Chemotax_Me-accpt_rcpt"/>
</dbReference>
<dbReference type="SMART" id="SM00304">
    <property type="entry name" value="HAMP"/>
    <property type="match status" value="2"/>
</dbReference>
<dbReference type="CDD" id="cd19411">
    <property type="entry name" value="MCP2201-like_sensor"/>
    <property type="match status" value="1"/>
</dbReference>
<evidence type="ECO:0000259" key="5">
    <source>
        <dbReference type="PROSITE" id="PS50111"/>
    </source>
</evidence>
<dbReference type="SUPFAM" id="SSF58104">
    <property type="entry name" value="Methyl-accepting chemotaxis protein (MCP) signaling domain"/>
    <property type="match status" value="1"/>
</dbReference>
<dbReference type="PROSITE" id="PS50885">
    <property type="entry name" value="HAMP"/>
    <property type="match status" value="1"/>
</dbReference>
<proteinExistence type="inferred from homology"/>
<feature type="transmembrane region" description="Helical" evidence="4">
    <location>
        <begin position="190"/>
        <end position="210"/>
    </location>
</feature>
<keyword evidence="3" id="KW-0807">Transducer</keyword>
<feature type="domain" description="T-SNARE coiled-coil homology" evidence="6">
    <location>
        <begin position="427"/>
        <end position="489"/>
    </location>
</feature>
<dbReference type="PANTHER" id="PTHR43531:SF14">
    <property type="entry name" value="METHYL-ACCEPTING CHEMOTAXIS PROTEIN I-RELATED"/>
    <property type="match status" value="1"/>
</dbReference>
<dbReference type="Pfam" id="PF12729">
    <property type="entry name" value="4HB_MCP_1"/>
    <property type="match status" value="1"/>
</dbReference>
<dbReference type="Gene3D" id="1.10.287.950">
    <property type="entry name" value="Methyl-accepting chemotaxis protein"/>
    <property type="match status" value="1"/>
</dbReference>
<dbReference type="CDD" id="cd06225">
    <property type="entry name" value="HAMP"/>
    <property type="match status" value="1"/>
</dbReference>
<gene>
    <name evidence="8" type="ORF">GCM10023090_05200</name>
</gene>
<keyword evidence="4" id="KW-0812">Transmembrane</keyword>
<accession>A0ABP8KYF2</accession>
<dbReference type="InterPro" id="IPR004089">
    <property type="entry name" value="MCPsignal_dom"/>
</dbReference>
<dbReference type="InterPro" id="IPR051310">
    <property type="entry name" value="MCP_chemotaxis"/>
</dbReference>
<dbReference type="InterPro" id="IPR000727">
    <property type="entry name" value="T_SNARE_dom"/>
</dbReference>
<feature type="domain" description="Methyl-accepting transducer" evidence="5">
    <location>
        <begin position="268"/>
        <end position="497"/>
    </location>
</feature>
<dbReference type="InterPro" id="IPR003660">
    <property type="entry name" value="HAMP_dom"/>
</dbReference>
<dbReference type="EMBL" id="BAABEX010000004">
    <property type="protein sequence ID" value="GAA4419214.1"/>
    <property type="molecule type" value="Genomic_DNA"/>
</dbReference>
<dbReference type="InterPro" id="IPR047347">
    <property type="entry name" value="YvaQ-like_sensor"/>
</dbReference>
<evidence type="ECO:0000256" key="3">
    <source>
        <dbReference type="PROSITE-ProRule" id="PRU00284"/>
    </source>
</evidence>
<reference evidence="9" key="1">
    <citation type="journal article" date="2019" name="Int. J. Syst. Evol. Microbiol.">
        <title>The Global Catalogue of Microorganisms (GCM) 10K type strain sequencing project: providing services to taxonomists for standard genome sequencing and annotation.</title>
        <authorList>
            <consortium name="The Broad Institute Genomics Platform"/>
            <consortium name="The Broad Institute Genome Sequencing Center for Infectious Disease"/>
            <person name="Wu L."/>
            <person name="Ma J."/>
        </authorList>
    </citation>
    <scope>NUCLEOTIDE SEQUENCE [LARGE SCALE GENOMIC DNA]</scope>
    <source>
        <strain evidence="9">JCM 31890</strain>
    </source>
</reference>
<dbReference type="Proteomes" id="UP001501788">
    <property type="component" value="Unassembled WGS sequence"/>
</dbReference>
<keyword evidence="9" id="KW-1185">Reference proteome</keyword>
<feature type="domain" description="HAMP" evidence="7">
    <location>
        <begin position="211"/>
        <end position="263"/>
    </location>
</feature>
<evidence type="ECO:0000256" key="1">
    <source>
        <dbReference type="ARBA" id="ARBA00022481"/>
    </source>
</evidence>
<dbReference type="PROSITE" id="PS50192">
    <property type="entry name" value="T_SNARE"/>
    <property type="match status" value="1"/>
</dbReference>
<keyword evidence="4" id="KW-1133">Transmembrane helix</keyword>
<dbReference type="CDD" id="cd11386">
    <property type="entry name" value="MCP_signal"/>
    <property type="match status" value="1"/>
</dbReference>
<dbReference type="RefSeq" id="WP_345060929.1">
    <property type="nucleotide sequence ID" value="NZ_BAABEX010000004.1"/>
</dbReference>
<evidence type="ECO:0000256" key="2">
    <source>
        <dbReference type="ARBA" id="ARBA00029447"/>
    </source>
</evidence>
<evidence type="ECO:0000256" key="4">
    <source>
        <dbReference type="SAM" id="Phobius"/>
    </source>
</evidence>
<comment type="similarity">
    <text evidence="2">Belongs to the methyl-accepting chemotaxis (MCP) protein family.</text>
</comment>
<name>A0ABP8KYF2_9BURK</name>
<protein>
    <submittedName>
        <fullName evidence="8">Methyl-accepting chemotaxis protein</fullName>
    </submittedName>
</protein>
<dbReference type="PROSITE" id="PS50111">
    <property type="entry name" value="CHEMOTAXIS_TRANSDUC_2"/>
    <property type="match status" value="1"/>
</dbReference>
<keyword evidence="4" id="KW-0472">Membrane</keyword>
<evidence type="ECO:0000313" key="8">
    <source>
        <dbReference type="EMBL" id="GAA4419214.1"/>
    </source>
</evidence>
<dbReference type="Pfam" id="PF00672">
    <property type="entry name" value="HAMP"/>
    <property type="match status" value="1"/>
</dbReference>
<dbReference type="SMART" id="SM00283">
    <property type="entry name" value="MA"/>
    <property type="match status" value="1"/>
</dbReference>
<comment type="caution">
    <text evidence="8">The sequence shown here is derived from an EMBL/GenBank/DDBJ whole genome shotgun (WGS) entry which is preliminary data.</text>
</comment>